<dbReference type="Proteomes" id="UP000037460">
    <property type="component" value="Unassembled WGS sequence"/>
</dbReference>
<dbReference type="Gene3D" id="3.80.10.10">
    <property type="entry name" value="Ribonuclease Inhibitor"/>
    <property type="match status" value="1"/>
</dbReference>
<proteinExistence type="predicted"/>
<evidence type="ECO:0000313" key="5">
    <source>
        <dbReference type="EMBL" id="KOO23984.1"/>
    </source>
</evidence>
<dbReference type="AlphaFoldDB" id="A0A0M0JBP7"/>
<feature type="region of interest" description="Disordered" evidence="4">
    <location>
        <begin position="1"/>
        <end position="23"/>
    </location>
</feature>
<evidence type="ECO:0000313" key="6">
    <source>
        <dbReference type="Proteomes" id="UP000037460"/>
    </source>
</evidence>
<evidence type="ECO:0000256" key="4">
    <source>
        <dbReference type="SAM" id="MobiDB-lite"/>
    </source>
</evidence>
<evidence type="ECO:0000256" key="3">
    <source>
        <dbReference type="ARBA" id="ARBA00023212"/>
    </source>
</evidence>
<dbReference type="PANTHER" id="PTHR24107">
    <property type="entry name" value="YNEIN REGULATORY COMPLEX SUBUNIT 5"/>
    <property type="match status" value="1"/>
</dbReference>
<dbReference type="InterPro" id="IPR001611">
    <property type="entry name" value="Leu-rich_rpt"/>
</dbReference>
<comment type="caution">
    <text evidence="5">The sequence shown here is derived from an EMBL/GenBank/DDBJ whole genome shotgun (WGS) entry which is preliminary data.</text>
</comment>
<dbReference type="OrthoDB" id="120976at2759"/>
<gene>
    <name evidence="5" type="ORF">Ctob_003410</name>
</gene>
<feature type="compositionally biased region" description="Acidic residues" evidence="4">
    <location>
        <begin position="1"/>
        <end position="10"/>
    </location>
</feature>
<dbReference type="InterPro" id="IPR052410">
    <property type="entry name" value="DRC5"/>
</dbReference>
<dbReference type="SUPFAM" id="SSF52047">
    <property type="entry name" value="RNI-like"/>
    <property type="match status" value="1"/>
</dbReference>
<evidence type="ECO:0000256" key="1">
    <source>
        <dbReference type="ARBA" id="ARBA00004245"/>
    </source>
</evidence>
<accession>A0A0M0JBP7</accession>
<dbReference type="PANTHER" id="PTHR24107:SF2">
    <property type="entry name" value="NLR FAMILY CARD DOMAIN CONTAINING 3"/>
    <property type="match status" value="1"/>
</dbReference>
<dbReference type="EMBL" id="JWZX01003138">
    <property type="protein sequence ID" value="KOO23984.1"/>
    <property type="molecule type" value="Genomic_DNA"/>
</dbReference>
<reference evidence="6" key="1">
    <citation type="journal article" date="2015" name="PLoS Genet.">
        <title>Genome Sequence and Transcriptome Analyses of Chrysochromulina tobin: Metabolic Tools for Enhanced Algal Fitness in the Prominent Order Prymnesiales (Haptophyceae).</title>
        <authorList>
            <person name="Hovde B.T."/>
            <person name="Deodato C.R."/>
            <person name="Hunsperger H.M."/>
            <person name="Ryken S.A."/>
            <person name="Yost W."/>
            <person name="Jha R.K."/>
            <person name="Patterson J."/>
            <person name="Monnat R.J. Jr."/>
            <person name="Barlow S.B."/>
            <person name="Starkenburg S.R."/>
            <person name="Cattolico R.A."/>
        </authorList>
    </citation>
    <scope>NUCLEOTIDE SEQUENCE</scope>
    <source>
        <strain evidence="6">CCMP291</strain>
    </source>
</reference>
<protein>
    <submittedName>
        <fullName evidence="5">Uncharacterized protein</fullName>
    </submittedName>
</protein>
<evidence type="ECO:0000256" key="2">
    <source>
        <dbReference type="ARBA" id="ARBA00022490"/>
    </source>
</evidence>
<dbReference type="InterPro" id="IPR032675">
    <property type="entry name" value="LRR_dom_sf"/>
</dbReference>
<comment type="subcellular location">
    <subcellularLocation>
        <location evidence="1">Cytoplasm</location>
        <location evidence="1">Cytoskeleton</location>
    </subcellularLocation>
</comment>
<keyword evidence="6" id="KW-1185">Reference proteome</keyword>
<keyword evidence="2" id="KW-0963">Cytoplasm</keyword>
<sequence length="559" mass="61416">MPQEIDDDEAGEARPSLSKTKESLRTFGQHSYYYAWSEEKKQQNVPPPKPPQLLPMLPLPPPQTAIVPGEHNAHTEIVSRGPGEDWVDPPPPGGWMIVAPAPAYSAEQLFTWSNWVSPPRGWPDTFEGIPKLKEFIFKKLAGVHGSPSRQTRVRLTLPAHPMEIERMAELNVRLSDTDSKANALAVRRKLGWEVVGGFALLELAQGCDRKVPVEQPVYHGEHYYWNVTPLGLWIDLTPRKHHKKLVLVESAQTAVPPPSAAETEALAQPAERADELLVDFVVGTTELLGVRLTAKTLDPDKGREGALYFLDACLNAIEKPYRAMCPSMPFDKYALRSVTLDGAEVSAPTTTPARQLLRADAHHDATEPRRRRRVALGFYEIGSPEHMVLRWATLHALRLREGSTLCFTRMGDSAPPLRLPQLRILGGMCTELAPLAVRHLHLDGNGFGDEGVALLLPLMRSAMPHLERLGLRSNDLTDTSACAVAATPPARTLRELDLACNAIGERGLTALTAALDSGVLSVHEVLDVSANPAPAEAANMLKSALQAARKRRVERRAAD</sequence>
<name>A0A0M0JBP7_9EUKA</name>
<keyword evidence="3" id="KW-0206">Cytoskeleton</keyword>
<dbReference type="SMART" id="SM00368">
    <property type="entry name" value="LRR_RI"/>
    <property type="match status" value="3"/>
</dbReference>
<organism evidence="5 6">
    <name type="scientific">Chrysochromulina tobinii</name>
    <dbReference type="NCBI Taxonomy" id="1460289"/>
    <lineage>
        <taxon>Eukaryota</taxon>
        <taxon>Haptista</taxon>
        <taxon>Haptophyta</taxon>
        <taxon>Prymnesiophyceae</taxon>
        <taxon>Prymnesiales</taxon>
        <taxon>Chrysochromulinaceae</taxon>
        <taxon>Chrysochromulina</taxon>
    </lineage>
</organism>
<dbReference type="GO" id="GO:0005856">
    <property type="term" value="C:cytoskeleton"/>
    <property type="evidence" value="ECO:0007669"/>
    <property type="project" value="UniProtKB-SubCell"/>
</dbReference>
<dbReference type="Pfam" id="PF13516">
    <property type="entry name" value="LRR_6"/>
    <property type="match status" value="2"/>
</dbReference>